<dbReference type="GO" id="GO:0032389">
    <property type="term" value="C:MutLalpha complex"/>
    <property type="evidence" value="ECO:0007669"/>
    <property type="project" value="TreeGrafter"/>
</dbReference>
<keyword evidence="6" id="KW-1185">Reference proteome</keyword>
<dbReference type="Pfam" id="PF01119">
    <property type="entry name" value="DNA_mis_repair"/>
    <property type="match status" value="1"/>
</dbReference>
<dbReference type="PANTHER" id="PTHR10073">
    <property type="entry name" value="DNA MISMATCH REPAIR PROTEIN MLH, PMS, MUTL"/>
    <property type="match status" value="1"/>
</dbReference>
<dbReference type="Gene3D" id="3.30.565.10">
    <property type="entry name" value="Histidine kinase-like ATPase, C-terminal domain"/>
    <property type="match status" value="1"/>
</dbReference>
<dbReference type="GO" id="GO:0061982">
    <property type="term" value="P:meiosis I cell cycle process"/>
    <property type="evidence" value="ECO:0007669"/>
    <property type="project" value="UniProtKB-ARBA"/>
</dbReference>
<organism evidence="5 6">
    <name type="scientific">Torulaspora globosa</name>
    <dbReference type="NCBI Taxonomy" id="48254"/>
    <lineage>
        <taxon>Eukaryota</taxon>
        <taxon>Fungi</taxon>
        <taxon>Dikarya</taxon>
        <taxon>Ascomycota</taxon>
        <taxon>Saccharomycotina</taxon>
        <taxon>Saccharomycetes</taxon>
        <taxon>Saccharomycetales</taxon>
        <taxon>Saccharomycetaceae</taxon>
        <taxon>Torulaspora</taxon>
    </lineage>
</organism>
<reference evidence="5 6" key="1">
    <citation type="submission" date="2020-06" db="EMBL/GenBank/DDBJ databases">
        <title>The yeast mating-type switching endonuclease HO is a domesticated member of an unorthodox homing genetic element family.</title>
        <authorList>
            <person name="Coughlan A.Y."/>
            <person name="Lombardi L."/>
            <person name="Braun-Galleani S."/>
            <person name="Martos A.R."/>
            <person name="Galeote V."/>
            <person name="Bigey F."/>
            <person name="Dequin S."/>
            <person name="Byrne K.P."/>
            <person name="Wolfe K.H."/>
        </authorList>
    </citation>
    <scope>NUCLEOTIDE SEQUENCE [LARGE SCALE GENOMIC DNA]</scope>
    <source>
        <strain evidence="5 6">CBS2947</strain>
    </source>
</reference>
<keyword evidence="2" id="KW-0227">DNA damage</keyword>
<dbReference type="GO" id="GO:0030983">
    <property type="term" value="F:mismatched DNA binding"/>
    <property type="evidence" value="ECO:0007669"/>
    <property type="project" value="InterPro"/>
</dbReference>
<evidence type="ECO:0000313" key="6">
    <source>
        <dbReference type="Proteomes" id="UP000510647"/>
    </source>
</evidence>
<protein>
    <recommendedName>
        <fullName evidence="4">DNA mismatch repair protein S5 domain-containing protein</fullName>
    </recommendedName>
</protein>
<name>A0A7H9HJL4_9SACH</name>
<dbReference type="InterPro" id="IPR002099">
    <property type="entry name" value="MutL/Mlh/PMS"/>
</dbReference>
<dbReference type="InterPro" id="IPR020568">
    <property type="entry name" value="Ribosomal_Su5_D2-typ_SF"/>
</dbReference>
<evidence type="ECO:0000256" key="3">
    <source>
        <dbReference type="SAM" id="MobiDB-lite"/>
    </source>
</evidence>
<evidence type="ECO:0000259" key="4">
    <source>
        <dbReference type="SMART" id="SM01340"/>
    </source>
</evidence>
<dbReference type="Pfam" id="PF13589">
    <property type="entry name" value="HATPase_c_3"/>
    <property type="match status" value="1"/>
</dbReference>
<evidence type="ECO:0000313" key="5">
    <source>
        <dbReference type="EMBL" id="QLQ78084.1"/>
    </source>
</evidence>
<dbReference type="InterPro" id="IPR014721">
    <property type="entry name" value="Ribsml_uS5_D2-typ_fold_subgr"/>
</dbReference>
<dbReference type="FunFam" id="3.30.565.10:FF:000017">
    <property type="entry name" value="PMS1 homolog 1, mismatch repair system component"/>
    <property type="match status" value="1"/>
</dbReference>
<dbReference type="SMART" id="SM01340">
    <property type="entry name" value="DNA_mis_repair"/>
    <property type="match status" value="1"/>
</dbReference>
<dbReference type="GO" id="GO:0005524">
    <property type="term" value="F:ATP binding"/>
    <property type="evidence" value="ECO:0007669"/>
    <property type="project" value="InterPro"/>
</dbReference>
<dbReference type="GO" id="GO:0140664">
    <property type="term" value="F:ATP-dependent DNA damage sensor activity"/>
    <property type="evidence" value="ECO:0007669"/>
    <property type="project" value="InterPro"/>
</dbReference>
<accession>A0A7H9HJL4</accession>
<dbReference type="InterPro" id="IPR038973">
    <property type="entry name" value="MutL/Mlh/Pms-like"/>
</dbReference>
<dbReference type="AlphaFoldDB" id="A0A7H9HJL4"/>
<feature type="domain" description="DNA mismatch repair protein S5" evidence="4">
    <location>
        <begin position="231"/>
        <end position="358"/>
    </location>
</feature>
<dbReference type="OrthoDB" id="10263226at2759"/>
<feature type="region of interest" description="Disordered" evidence="3">
    <location>
        <begin position="387"/>
        <end position="413"/>
    </location>
</feature>
<dbReference type="SUPFAM" id="SSF54211">
    <property type="entry name" value="Ribosomal protein S5 domain 2-like"/>
    <property type="match status" value="1"/>
</dbReference>
<dbReference type="SUPFAM" id="SSF55874">
    <property type="entry name" value="ATPase domain of HSP90 chaperone/DNA topoisomerase II/histidine kinase"/>
    <property type="match status" value="1"/>
</dbReference>
<dbReference type="PANTHER" id="PTHR10073:SF44">
    <property type="entry name" value="DNA MISMATCH REPAIR PROTEIN MLH2"/>
    <property type="match status" value="1"/>
</dbReference>
<proteinExistence type="inferred from homology"/>
<dbReference type="InterPro" id="IPR013507">
    <property type="entry name" value="DNA_mismatch_S5_2-like"/>
</dbReference>
<gene>
    <name evidence="5" type="ORF">HG537_0A03310</name>
</gene>
<evidence type="ECO:0000256" key="1">
    <source>
        <dbReference type="ARBA" id="ARBA00006082"/>
    </source>
</evidence>
<evidence type="ECO:0000256" key="2">
    <source>
        <dbReference type="ARBA" id="ARBA00022763"/>
    </source>
</evidence>
<sequence>MTIKEIEDSSKWRLVSGSIIPDPKHAVKELIDNAIDAGSGSIYVDIDSNTSGCHYICVRDDGSGVDKADRNAMCLNHATSKIRSQDDLSRLKTLGFRGQALFSLATLANKKGSMEITTKSKSESVGERWLVHGDGFTKDIDRKKVSCPPGTTVLIRNLLLGLRARYLHTVARAARSNEEIHRLVQHYSLIFRSIRFHFCLVTIDKNGQVTRKQLQQCLEPNLSRVRALSIASKLRSPITENFLVNDNLPVNKFIHLNVILPRMRPQTDVCGLKRNKRFLSVNNRVISLQLNLGSSVSKVISKIYREANLMDPTTWYINVECDSRILDVNVEPGKNDVMIKDVSIVMRQLAESLTAYIVAELGKKAYEEIEMTEQIPKHPDMCEETTVTSQKRGNREGVRAINGDQHTGKQRGIKQKDLLLPSADERLDTARSRAALLSSKRKATDYVCPDNIRWKRNINSDDAVGIQESTKRRCSVSRYEDIEVSRNTSVSNPFIIAKLNHFGVKQRKAPQRNLDNYRSLNSADVTQSIRSLQSASTYLRANFKQSSSPSTCDDSTLIDEEIVTGEMIGYKARLIPRKIELHSEHTEGVIQFVEYDYGKYSQCAYKDELRWLTRDSDPTNRVTESLVALSKDLKGKVSLSHAEEGWFVLTN</sequence>
<dbReference type="InterPro" id="IPR036890">
    <property type="entry name" value="HATPase_C_sf"/>
</dbReference>
<dbReference type="EMBL" id="CP059267">
    <property type="protein sequence ID" value="QLQ78084.1"/>
    <property type="molecule type" value="Genomic_DNA"/>
</dbReference>
<dbReference type="GO" id="GO:0006298">
    <property type="term" value="P:mismatch repair"/>
    <property type="evidence" value="ECO:0007669"/>
    <property type="project" value="InterPro"/>
</dbReference>
<dbReference type="Proteomes" id="UP000510647">
    <property type="component" value="Chromosome 1"/>
</dbReference>
<dbReference type="NCBIfam" id="TIGR00585">
    <property type="entry name" value="mutl"/>
    <property type="match status" value="1"/>
</dbReference>
<dbReference type="GO" id="GO:0016887">
    <property type="term" value="F:ATP hydrolysis activity"/>
    <property type="evidence" value="ECO:0007669"/>
    <property type="project" value="InterPro"/>
</dbReference>
<comment type="similarity">
    <text evidence="1">Belongs to the DNA mismatch repair MutL/HexB family.</text>
</comment>
<dbReference type="Gene3D" id="3.30.230.10">
    <property type="match status" value="1"/>
</dbReference>